<feature type="transmembrane region" description="Helical" evidence="1">
    <location>
        <begin position="40"/>
        <end position="61"/>
    </location>
</feature>
<reference evidence="2 3" key="1">
    <citation type="submission" date="2019-10" db="EMBL/GenBank/DDBJ databases">
        <title>Dictyobacter vulcani sp. nov., within the class Ktedonobacteria, isolated from soil of volcanic Mt. Zao.</title>
        <authorList>
            <person name="Zheng Y."/>
            <person name="Wang C.M."/>
            <person name="Sakai Y."/>
            <person name="Abe K."/>
            <person name="Yokota A."/>
            <person name="Yabe S."/>
        </authorList>
    </citation>
    <scope>NUCLEOTIDE SEQUENCE [LARGE SCALE GENOMIC DNA]</scope>
    <source>
        <strain evidence="2 3">W12</strain>
    </source>
</reference>
<protein>
    <submittedName>
        <fullName evidence="2">Uncharacterized protein</fullName>
    </submittedName>
</protein>
<organism evidence="2 3">
    <name type="scientific">Dictyobacter vulcani</name>
    <dbReference type="NCBI Taxonomy" id="2607529"/>
    <lineage>
        <taxon>Bacteria</taxon>
        <taxon>Bacillati</taxon>
        <taxon>Chloroflexota</taxon>
        <taxon>Ktedonobacteria</taxon>
        <taxon>Ktedonobacterales</taxon>
        <taxon>Dictyobacteraceae</taxon>
        <taxon>Dictyobacter</taxon>
    </lineage>
</organism>
<keyword evidence="3" id="KW-1185">Reference proteome</keyword>
<feature type="transmembrane region" description="Helical" evidence="1">
    <location>
        <begin position="6"/>
        <end position="28"/>
    </location>
</feature>
<feature type="transmembrane region" description="Helical" evidence="1">
    <location>
        <begin position="67"/>
        <end position="91"/>
    </location>
</feature>
<dbReference type="RefSeq" id="WP_151754337.1">
    <property type="nucleotide sequence ID" value="NZ_BKZW01000001.1"/>
</dbReference>
<gene>
    <name evidence="2" type="ORF">KDW_03260</name>
</gene>
<evidence type="ECO:0000313" key="2">
    <source>
        <dbReference type="EMBL" id="GER86164.1"/>
    </source>
</evidence>
<keyword evidence="1" id="KW-0812">Transmembrane</keyword>
<comment type="caution">
    <text evidence="2">The sequence shown here is derived from an EMBL/GenBank/DDBJ whole genome shotgun (WGS) entry which is preliminary data.</text>
</comment>
<dbReference type="Proteomes" id="UP000326912">
    <property type="component" value="Unassembled WGS sequence"/>
</dbReference>
<sequence>MAIMGDSVLSIVIASLAGILTDVAYAWLRPDPEERLTNYRLFAMCAPMLLFLVYFLVLQFATPTGVIWTIHLSAGSIVVSGLLGLLLTYLIKPPAIKQG</sequence>
<proteinExistence type="predicted"/>
<keyword evidence="1" id="KW-0472">Membrane</keyword>
<keyword evidence="1" id="KW-1133">Transmembrane helix</keyword>
<accession>A0A5J4KBV1</accession>
<dbReference type="AlphaFoldDB" id="A0A5J4KBV1"/>
<name>A0A5J4KBV1_9CHLR</name>
<dbReference type="EMBL" id="BKZW01000001">
    <property type="protein sequence ID" value="GER86164.1"/>
    <property type="molecule type" value="Genomic_DNA"/>
</dbReference>
<evidence type="ECO:0000256" key="1">
    <source>
        <dbReference type="SAM" id="Phobius"/>
    </source>
</evidence>
<evidence type="ECO:0000313" key="3">
    <source>
        <dbReference type="Proteomes" id="UP000326912"/>
    </source>
</evidence>